<sequence length="124" mass="13905">MHAAYSREHDVISLYTKGLPQGTENCSFTCGEVMVNVQVDDDVKKSIAIRHYMKNGFHLDLDDDCSAKRKLSKVNSTPPKLGRSPQETENKNTDKDESQFQLLSVEAAHRRASSLKVYQNSTSS</sequence>
<accession>A0A7J7JZX0</accession>
<feature type="compositionally biased region" description="Basic and acidic residues" evidence="1">
    <location>
        <begin position="86"/>
        <end position="98"/>
    </location>
</feature>
<evidence type="ECO:0000256" key="1">
    <source>
        <dbReference type="SAM" id="MobiDB-lite"/>
    </source>
</evidence>
<comment type="caution">
    <text evidence="2">The sequence shown here is derived from an EMBL/GenBank/DDBJ whole genome shotgun (WGS) entry which is preliminary data.</text>
</comment>
<dbReference type="Proteomes" id="UP000593567">
    <property type="component" value="Unassembled WGS sequence"/>
</dbReference>
<evidence type="ECO:0000313" key="3">
    <source>
        <dbReference type="Proteomes" id="UP000593567"/>
    </source>
</evidence>
<evidence type="ECO:0000313" key="2">
    <source>
        <dbReference type="EMBL" id="KAF6031940.1"/>
    </source>
</evidence>
<keyword evidence="3" id="KW-1185">Reference proteome</keyword>
<gene>
    <name evidence="2" type="ORF">EB796_009760</name>
</gene>
<proteinExistence type="predicted"/>
<dbReference type="AlphaFoldDB" id="A0A7J7JZX0"/>
<protein>
    <submittedName>
        <fullName evidence="2">Uncharacterized protein</fullName>
    </submittedName>
</protein>
<feature type="region of interest" description="Disordered" evidence="1">
    <location>
        <begin position="70"/>
        <end position="100"/>
    </location>
</feature>
<name>A0A7J7JZX0_BUGNE</name>
<organism evidence="2 3">
    <name type="scientific">Bugula neritina</name>
    <name type="common">Brown bryozoan</name>
    <name type="synonym">Sertularia neritina</name>
    <dbReference type="NCBI Taxonomy" id="10212"/>
    <lineage>
        <taxon>Eukaryota</taxon>
        <taxon>Metazoa</taxon>
        <taxon>Spiralia</taxon>
        <taxon>Lophotrochozoa</taxon>
        <taxon>Bryozoa</taxon>
        <taxon>Gymnolaemata</taxon>
        <taxon>Cheilostomatida</taxon>
        <taxon>Flustrina</taxon>
        <taxon>Buguloidea</taxon>
        <taxon>Bugulidae</taxon>
        <taxon>Bugula</taxon>
    </lineage>
</organism>
<reference evidence="2" key="1">
    <citation type="submission" date="2020-06" db="EMBL/GenBank/DDBJ databases">
        <title>Draft genome of Bugula neritina, a colonial animal packing powerful symbionts and potential medicines.</title>
        <authorList>
            <person name="Rayko M."/>
        </authorList>
    </citation>
    <scope>NUCLEOTIDE SEQUENCE [LARGE SCALE GENOMIC DNA]</scope>
    <source>
        <strain evidence="2">Kwan_BN1</strain>
    </source>
</reference>
<dbReference type="EMBL" id="VXIV02001554">
    <property type="protein sequence ID" value="KAF6031940.1"/>
    <property type="molecule type" value="Genomic_DNA"/>
</dbReference>